<dbReference type="GO" id="GO:0005739">
    <property type="term" value="C:mitochondrion"/>
    <property type="evidence" value="ECO:0007669"/>
    <property type="project" value="UniProtKB-SubCell"/>
</dbReference>
<feature type="domain" description="Lipoyl-binding" evidence="5">
    <location>
        <begin position="45"/>
        <end position="127"/>
    </location>
</feature>
<dbReference type="Proteomes" id="UP001146793">
    <property type="component" value="Unassembled WGS sequence"/>
</dbReference>
<dbReference type="PANTHER" id="PTHR11715:SF3">
    <property type="entry name" value="GLYCINE CLEAVAGE SYSTEM H PROTEIN-RELATED"/>
    <property type="match status" value="1"/>
</dbReference>
<feature type="modified residue" description="N6-lipoyllysine" evidence="3">
    <location>
        <position position="86"/>
    </location>
</feature>
<comment type="subcellular location">
    <subcellularLocation>
        <location evidence="4">Mitochondrion</location>
    </subcellularLocation>
</comment>
<dbReference type="NCBIfam" id="NF002270">
    <property type="entry name" value="PRK01202.1"/>
    <property type="match status" value="1"/>
</dbReference>
<comment type="caution">
    <text evidence="6">The sequence shown here is derived from an EMBL/GenBank/DDBJ whole genome shotgun (WGS) entry which is preliminary data.</text>
</comment>
<gene>
    <name evidence="6" type="ORF">M0812_13716</name>
    <name evidence="7" type="ORF">M0813_26552</name>
</gene>
<comment type="subunit">
    <text evidence="4">The glycine cleavage system is composed of four proteins: P, T, L and H.</text>
</comment>
<dbReference type="SUPFAM" id="SSF51230">
    <property type="entry name" value="Single hybrid motif"/>
    <property type="match status" value="1"/>
</dbReference>
<evidence type="ECO:0000256" key="4">
    <source>
        <dbReference type="RuleBase" id="RU364055"/>
    </source>
</evidence>
<name>A0AAV7ZI70_9EUKA</name>
<dbReference type="Gene3D" id="2.40.50.100">
    <property type="match status" value="1"/>
</dbReference>
<dbReference type="EMBL" id="JAOAOG010000237">
    <property type="protein sequence ID" value="KAJ6237759.1"/>
    <property type="molecule type" value="Genomic_DNA"/>
</dbReference>
<dbReference type="NCBIfam" id="TIGR00527">
    <property type="entry name" value="gcvH"/>
    <property type="match status" value="1"/>
</dbReference>
<reference evidence="6" key="2">
    <citation type="submission" date="2022-08" db="EMBL/GenBank/DDBJ databases">
        <title>Novel sulphate-reducing endosymbionts in the free-living metamonad Anaeramoeba.</title>
        <authorList>
            <person name="Jerlstrom-Hultqvist J."/>
            <person name="Cepicka I."/>
            <person name="Gallot-Lavallee L."/>
            <person name="Salas-Leiva D."/>
            <person name="Curtis B.A."/>
            <person name="Zahonova K."/>
            <person name="Pipaliya S."/>
            <person name="Dacks J."/>
            <person name="Roger A.J."/>
        </authorList>
    </citation>
    <scope>NUCLEOTIDE SEQUENCE</scope>
    <source>
        <strain evidence="6">Busselton2</strain>
    </source>
</reference>
<protein>
    <recommendedName>
        <fullName evidence="4">Glycine cleavage system H protein</fullName>
    </recommendedName>
</protein>
<dbReference type="PANTHER" id="PTHR11715">
    <property type="entry name" value="GLYCINE CLEAVAGE SYSTEM H PROTEIN"/>
    <property type="match status" value="1"/>
</dbReference>
<dbReference type="GO" id="GO:0009249">
    <property type="term" value="P:protein lipoylation"/>
    <property type="evidence" value="ECO:0007669"/>
    <property type="project" value="TreeGrafter"/>
</dbReference>
<keyword evidence="9" id="KW-1185">Reference proteome</keyword>
<accession>A0AAV7ZI70</accession>
<evidence type="ECO:0000259" key="5">
    <source>
        <dbReference type="PROSITE" id="PS50968"/>
    </source>
</evidence>
<dbReference type="InterPro" id="IPR000089">
    <property type="entry name" value="Biotin_lipoyl"/>
</dbReference>
<evidence type="ECO:0000313" key="6">
    <source>
        <dbReference type="EMBL" id="KAJ3441702.1"/>
    </source>
</evidence>
<dbReference type="Proteomes" id="UP001150062">
    <property type="component" value="Unassembled WGS sequence"/>
</dbReference>
<dbReference type="InterPro" id="IPR017453">
    <property type="entry name" value="GCV_H_sub"/>
</dbReference>
<reference evidence="7" key="1">
    <citation type="submission" date="2022-08" db="EMBL/GenBank/DDBJ databases">
        <title>Novel sulfate-reducing endosymbionts in the free-living metamonad Anaeramoeba.</title>
        <authorList>
            <person name="Jerlstrom-Hultqvist J."/>
            <person name="Cepicka I."/>
            <person name="Gallot-Lavallee L."/>
            <person name="Salas-Leiva D."/>
            <person name="Curtis B.A."/>
            <person name="Zahonova K."/>
            <person name="Pipaliya S."/>
            <person name="Dacks J."/>
            <person name="Roger A.J."/>
        </authorList>
    </citation>
    <scope>NUCLEOTIDE SEQUENCE</scope>
    <source>
        <strain evidence="7">Schooner1</strain>
    </source>
</reference>
<comment type="cofactor">
    <cofactor evidence="4">
        <name>(R)-lipoate</name>
        <dbReference type="ChEBI" id="CHEBI:83088"/>
    </cofactor>
    <text evidence="4">Binds 1 lipoyl cofactor covalently.</text>
</comment>
<sequence>MLNKLTKTNFKPQSFAVVGVSSLLKRNFVKYYTQNHEWIDVNGKETKSGISEKAAKDLGDIVYVELPEVGETFPKDETYGVIESVKAASDVYMPVESEIIEVNEKLIDDPGLVNQSAETEGWLIKVVIKNHDELKSLMNKEEYVKFCEQEEH</sequence>
<comment type="similarity">
    <text evidence="1 4">Belongs to the GcvH family.</text>
</comment>
<evidence type="ECO:0000256" key="1">
    <source>
        <dbReference type="ARBA" id="ARBA00009249"/>
    </source>
</evidence>
<organism evidence="6 8">
    <name type="scientific">Anaeramoeba flamelloides</name>
    <dbReference type="NCBI Taxonomy" id="1746091"/>
    <lineage>
        <taxon>Eukaryota</taxon>
        <taxon>Metamonada</taxon>
        <taxon>Anaeramoebidae</taxon>
        <taxon>Anaeramoeba</taxon>
    </lineage>
</organism>
<dbReference type="InterPro" id="IPR011053">
    <property type="entry name" value="Single_hybrid_motif"/>
</dbReference>
<dbReference type="Pfam" id="PF01597">
    <property type="entry name" value="GCV_H"/>
    <property type="match status" value="1"/>
</dbReference>
<evidence type="ECO:0000313" key="9">
    <source>
        <dbReference type="Proteomes" id="UP001150062"/>
    </source>
</evidence>
<dbReference type="PROSITE" id="PS50968">
    <property type="entry name" value="BIOTINYL_LIPOYL"/>
    <property type="match status" value="1"/>
</dbReference>
<dbReference type="GO" id="GO:0019464">
    <property type="term" value="P:glycine decarboxylation via glycine cleavage system"/>
    <property type="evidence" value="ECO:0007669"/>
    <property type="project" value="UniProtKB-UniRule"/>
</dbReference>
<dbReference type="AlphaFoldDB" id="A0AAV7ZI70"/>
<evidence type="ECO:0000256" key="2">
    <source>
        <dbReference type="ARBA" id="ARBA00022823"/>
    </source>
</evidence>
<dbReference type="EMBL" id="JANTQA010000029">
    <property type="protein sequence ID" value="KAJ3441702.1"/>
    <property type="molecule type" value="Genomic_DNA"/>
</dbReference>
<dbReference type="CDD" id="cd06848">
    <property type="entry name" value="GCS_H"/>
    <property type="match status" value="1"/>
</dbReference>
<evidence type="ECO:0000313" key="7">
    <source>
        <dbReference type="EMBL" id="KAJ6237759.1"/>
    </source>
</evidence>
<dbReference type="HAMAP" id="MF_00272">
    <property type="entry name" value="GcvH"/>
    <property type="match status" value="1"/>
</dbReference>
<evidence type="ECO:0000256" key="3">
    <source>
        <dbReference type="PIRSR" id="PIRSR617453-50"/>
    </source>
</evidence>
<keyword evidence="4" id="KW-0809">Transit peptide</keyword>
<comment type="function">
    <text evidence="4">The H protein shuttles the methylamine group of glycine from the P protein to the T protein.</text>
</comment>
<proteinExistence type="inferred from homology"/>
<dbReference type="InterPro" id="IPR033753">
    <property type="entry name" value="GCV_H/Fam206"/>
</dbReference>
<dbReference type="InterPro" id="IPR002930">
    <property type="entry name" value="GCV_H"/>
</dbReference>
<keyword evidence="4" id="KW-0496">Mitochondrion</keyword>
<dbReference type="GO" id="GO:0005960">
    <property type="term" value="C:glycine cleavage complex"/>
    <property type="evidence" value="ECO:0007669"/>
    <property type="project" value="UniProtKB-UniRule"/>
</dbReference>
<evidence type="ECO:0000313" key="8">
    <source>
        <dbReference type="Proteomes" id="UP001146793"/>
    </source>
</evidence>
<keyword evidence="2 3" id="KW-0450">Lipoyl</keyword>